<dbReference type="GO" id="GO:0009279">
    <property type="term" value="C:cell outer membrane"/>
    <property type="evidence" value="ECO:0007669"/>
    <property type="project" value="UniProtKB-SubCell"/>
</dbReference>
<organism evidence="14 15">
    <name type="scientific">Govanella unica</name>
    <dbReference type="NCBI Taxonomy" id="2975056"/>
    <lineage>
        <taxon>Bacteria</taxon>
        <taxon>Pseudomonadati</taxon>
        <taxon>Pseudomonadota</taxon>
        <taxon>Alphaproteobacteria</taxon>
        <taxon>Emcibacterales</taxon>
        <taxon>Govanellaceae</taxon>
        <taxon>Govanella</taxon>
    </lineage>
</organism>
<dbReference type="PANTHER" id="PTHR32552">
    <property type="entry name" value="FERRICHROME IRON RECEPTOR-RELATED"/>
    <property type="match status" value="1"/>
</dbReference>
<dbReference type="Gene3D" id="3.55.50.30">
    <property type="match status" value="1"/>
</dbReference>
<dbReference type="InterPro" id="IPR000531">
    <property type="entry name" value="Beta-barrel_TonB"/>
</dbReference>
<evidence type="ECO:0000256" key="6">
    <source>
        <dbReference type="ARBA" id="ARBA00023004"/>
    </source>
</evidence>
<evidence type="ECO:0000313" key="14">
    <source>
        <dbReference type="EMBL" id="MDA5193662.1"/>
    </source>
</evidence>
<evidence type="ECO:0000256" key="11">
    <source>
        <dbReference type="PROSITE-ProRule" id="PRU01360"/>
    </source>
</evidence>
<gene>
    <name evidence="14" type="ORF">NYP16_06795</name>
</gene>
<dbReference type="PROSITE" id="PS52016">
    <property type="entry name" value="TONB_DEPENDENT_REC_3"/>
    <property type="match status" value="1"/>
</dbReference>
<comment type="caution">
    <text evidence="14">The sequence shown here is derived from an EMBL/GenBank/DDBJ whole genome shotgun (WGS) entry which is preliminary data.</text>
</comment>
<dbReference type="RefSeq" id="WP_274943361.1">
    <property type="nucleotide sequence ID" value="NZ_JANWOI010000002.1"/>
</dbReference>
<evidence type="ECO:0000256" key="2">
    <source>
        <dbReference type="ARBA" id="ARBA00022448"/>
    </source>
</evidence>
<evidence type="ECO:0000256" key="12">
    <source>
        <dbReference type="RuleBase" id="RU003357"/>
    </source>
</evidence>
<proteinExistence type="inferred from homology"/>
<keyword evidence="8 12" id="KW-0798">TonB box</keyword>
<reference evidence="14" key="2">
    <citation type="journal article" date="2023" name="Syst. Appl. Microbiol.">
        <title>Govania unica gen. nov., sp. nov., a rare biosphere bacterium that represents a novel family in the class Alphaproteobacteria.</title>
        <authorList>
            <person name="Vandamme P."/>
            <person name="Peeters C."/>
            <person name="Hettiarachchi A."/>
            <person name="Cnockaert M."/>
            <person name="Carlier A."/>
        </authorList>
    </citation>
    <scope>NUCLEOTIDE SEQUENCE</scope>
    <source>
        <strain evidence="14">LMG 31809</strain>
    </source>
</reference>
<evidence type="ECO:0000313" key="15">
    <source>
        <dbReference type="Proteomes" id="UP001141619"/>
    </source>
</evidence>
<keyword evidence="4" id="KW-0410">Iron transport</keyword>
<keyword evidence="9 11" id="KW-0472">Membrane</keyword>
<comment type="similarity">
    <text evidence="11 12">Belongs to the TonB-dependent receptor family.</text>
</comment>
<dbReference type="EMBL" id="JANWOI010000002">
    <property type="protein sequence ID" value="MDA5193662.1"/>
    <property type="molecule type" value="Genomic_DNA"/>
</dbReference>
<keyword evidence="3 11" id="KW-1134">Transmembrane beta strand</keyword>
<evidence type="ECO:0000256" key="3">
    <source>
        <dbReference type="ARBA" id="ARBA00022452"/>
    </source>
</evidence>
<dbReference type="GO" id="GO:0006826">
    <property type="term" value="P:iron ion transport"/>
    <property type="evidence" value="ECO:0007669"/>
    <property type="project" value="UniProtKB-KW"/>
</dbReference>
<evidence type="ECO:0000256" key="9">
    <source>
        <dbReference type="ARBA" id="ARBA00023136"/>
    </source>
</evidence>
<keyword evidence="10 11" id="KW-0998">Cell outer membrane</keyword>
<reference evidence="14" key="1">
    <citation type="submission" date="2022-08" db="EMBL/GenBank/DDBJ databases">
        <authorList>
            <person name="Vandamme P."/>
            <person name="Hettiarachchi A."/>
            <person name="Peeters C."/>
            <person name="Cnockaert M."/>
            <person name="Carlier A."/>
        </authorList>
    </citation>
    <scope>NUCLEOTIDE SEQUENCE</scope>
    <source>
        <strain evidence="14">LMG 31809</strain>
    </source>
</reference>
<dbReference type="PANTHER" id="PTHR32552:SF81">
    <property type="entry name" value="TONB-DEPENDENT OUTER MEMBRANE RECEPTOR"/>
    <property type="match status" value="1"/>
</dbReference>
<dbReference type="CDD" id="cd01347">
    <property type="entry name" value="ligand_gated_channel"/>
    <property type="match status" value="1"/>
</dbReference>
<dbReference type="InterPro" id="IPR039426">
    <property type="entry name" value="TonB-dep_rcpt-like"/>
</dbReference>
<dbReference type="Pfam" id="PF07660">
    <property type="entry name" value="STN"/>
    <property type="match status" value="1"/>
</dbReference>
<name>A0A9X3TXU4_9PROT</name>
<keyword evidence="15" id="KW-1185">Reference proteome</keyword>
<dbReference type="SMART" id="SM00965">
    <property type="entry name" value="STN"/>
    <property type="match status" value="1"/>
</dbReference>
<protein>
    <submittedName>
        <fullName evidence="14">TonB-dependent receptor</fullName>
    </submittedName>
</protein>
<evidence type="ECO:0000256" key="8">
    <source>
        <dbReference type="ARBA" id="ARBA00023077"/>
    </source>
</evidence>
<keyword evidence="6" id="KW-0408">Iron</keyword>
<accession>A0A9X3TXU4</accession>
<feature type="domain" description="Secretin/TonB short N-terminal" evidence="13">
    <location>
        <begin position="56"/>
        <end position="107"/>
    </location>
</feature>
<evidence type="ECO:0000259" key="13">
    <source>
        <dbReference type="SMART" id="SM00965"/>
    </source>
</evidence>
<dbReference type="AlphaFoldDB" id="A0A9X3TXU4"/>
<dbReference type="InterPro" id="IPR011662">
    <property type="entry name" value="Secretin/TonB_short_N"/>
</dbReference>
<keyword evidence="5 11" id="KW-0812">Transmembrane</keyword>
<dbReference type="Pfam" id="PF00593">
    <property type="entry name" value="TonB_dep_Rec_b-barrel"/>
    <property type="match status" value="1"/>
</dbReference>
<sequence>MKNTHVKVLKRLLGTTILTGGLVLATPVFADSARHYEIQPQSLASALKELANAGHIQVAFAPDVVTDLHADGLKGDFTIKQAVEGLLKNTGLTYSYDGEDVIVIRREHSSDLSGGRIRLAGAPQTAAPARAAQPRENAAFMIEEIVVTAQKRSARLQDVPLSVSAVGAEALSVQGVTDFKDILRSVPGVSFSGTDFGQSSYNIRGISTASSSPTVGVYMDDISLVTVATNFSGASDPIFFDFERLEVLKGPQGTLYGGSTMGGAIKYVSAQPKMNETHVTVAGGVSATQGGAASYEGQGIVNLPVVEDKLAVRFGALYRHLGGYIDQVADAEGIDWRNSDPDGHGGFAPRTLKSGSTWAEKNVNSSEMFVVRGSAKWQVDDSLSVIPSVFYQEYKLDNANLFRTNLPEFQQSDRLQSPTKDKLGVYGLTIDKDFGEVTFTSLTGYVNRSVSWGRDYSFFIGSLVGDLFTHNSWNDSDSSTKTFSQELRLASNHEGPWQWVAGLYYSDQKDRLIQAVDTDGSGDVFGVDTDQVYYGNTFTRMKQYAAFGELTYAITDKLSAQAGLRFFAIKQLVDVIGDGVFNGGPSSELGNVSTETGLNPKIGLNYKISDNNLAFATATKGFRPGGPNRFKFDPNLCRIDLDRLGLTDAPDSFKSDNLWNFELGSKNQFMDGKLTINGALFYTDWKKIQQTIELRNCGFNFTGNVGSAEVKGGEIEVQMVPMPGVNIGGSATYTDAKITQSDPGVSAKVGQSVLSVPKWMFNIFGSYAMPVGNDYTLTTRGEYQYHGSSLRSFESELTTNIPDDGILIVPNIAQREHSYGLANASIVLSNDVLEYRLYVNNLFNSAPYLNFTLEDAMLASTLRPRTFGFGVRAQF</sequence>
<dbReference type="InterPro" id="IPR036942">
    <property type="entry name" value="Beta-barrel_TonB_sf"/>
</dbReference>
<dbReference type="Proteomes" id="UP001141619">
    <property type="component" value="Unassembled WGS sequence"/>
</dbReference>
<dbReference type="Gene3D" id="2.40.170.20">
    <property type="entry name" value="TonB-dependent receptor, beta-barrel domain"/>
    <property type="match status" value="1"/>
</dbReference>
<evidence type="ECO:0000256" key="10">
    <source>
        <dbReference type="ARBA" id="ARBA00023237"/>
    </source>
</evidence>
<evidence type="ECO:0000256" key="4">
    <source>
        <dbReference type="ARBA" id="ARBA00022496"/>
    </source>
</evidence>
<evidence type="ECO:0000256" key="1">
    <source>
        <dbReference type="ARBA" id="ARBA00004571"/>
    </source>
</evidence>
<keyword evidence="14" id="KW-0675">Receptor</keyword>
<evidence type="ECO:0000256" key="5">
    <source>
        <dbReference type="ARBA" id="ARBA00022692"/>
    </source>
</evidence>
<dbReference type="Pfam" id="PF07715">
    <property type="entry name" value="Plug"/>
    <property type="match status" value="1"/>
</dbReference>
<keyword evidence="7" id="KW-0406">Ion transport</keyword>
<dbReference type="InterPro" id="IPR012910">
    <property type="entry name" value="Plug_dom"/>
</dbReference>
<keyword evidence="2 11" id="KW-0813">Transport</keyword>
<dbReference type="SUPFAM" id="SSF56935">
    <property type="entry name" value="Porins"/>
    <property type="match status" value="1"/>
</dbReference>
<comment type="subcellular location">
    <subcellularLocation>
        <location evidence="1 11">Cell outer membrane</location>
        <topology evidence="1 11">Multi-pass membrane protein</topology>
    </subcellularLocation>
</comment>
<evidence type="ECO:0000256" key="7">
    <source>
        <dbReference type="ARBA" id="ARBA00023065"/>
    </source>
</evidence>